<evidence type="ECO:0000313" key="1">
    <source>
        <dbReference type="EMBL" id="KAJ8615237.1"/>
    </source>
</evidence>
<name>A0ACC2K2A7_PERAE</name>
<accession>A0ACC2K2A7</accession>
<keyword evidence="2" id="KW-1185">Reference proteome</keyword>
<organism evidence="1 2">
    <name type="scientific">Persea americana</name>
    <name type="common">Avocado</name>
    <dbReference type="NCBI Taxonomy" id="3435"/>
    <lineage>
        <taxon>Eukaryota</taxon>
        <taxon>Viridiplantae</taxon>
        <taxon>Streptophyta</taxon>
        <taxon>Embryophyta</taxon>
        <taxon>Tracheophyta</taxon>
        <taxon>Spermatophyta</taxon>
        <taxon>Magnoliopsida</taxon>
        <taxon>Magnoliidae</taxon>
        <taxon>Laurales</taxon>
        <taxon>Lauraceae</taxon>
        <taxon>Persea</taxon>
    </lineage>
</organism>
<dbReference type="Proteomes" id="UP001234297">
    <property type="component" value="Chromosome 12"/>
</dbReference>
<sequence length="79" mass="9214">MTIVFCNRRRETTIGIDRWRESAVRGMKTERAKSPEERSVSPETIDSARNCWLEPEDLQLRIRDQGAWVLDLQSPPSLE</sequence>
<comment type="caution">
    <text evidence="1">The sequence shown here is derived from an EMBL/GenBank/DDBJ whole genome shotgun (WGS) entry which is preliminary data.</text>
</comment>
<proteinExistence type="predicted"/>
<gene>
    <name evidence="1" type="ORF">MRB53_034609</name>
</gene>
<dbReference type="EMBL" id="CM056820">
    <property type="protein sequence ID" value="KAJ8615237.1"/>
    <property type="molecule type" value="Genomic_DNA"/>
</dbReference>
<protein>
    <submittedName>
        <fullName evidence="1">Uncharacterized protein</fullName>
    </submittedName>
</protein>
<evidence type="ECO:0000313" key="2">
    <source>
        <dbReference type="Proteomes" id="UP001234297"/>
    </source>
</evidence>
<reference evidence="1 2" key="1">
    <citation type="journal article" date="2022" name="Hortic Res">
        <title>A haplotype resolved chromosomal level avocado genome allows analysis of novel avocado genes.</title>
        <authorList>
            <person name="Nath O."/>
            <person name="Fletcher S.J."/>
            <person name="Hayward A."/>
            <person name="Shaw L.M."/>
            <person name="Masouleh A.K."/>
            <person name="Furtado A."/>
            <person name="Henry R.J."/>
            <person name="Mitter N."/>
        </authorList>
    </citation>
    <scope>NUCLEOTIDE SEQUENCE [LARGE SCALE GENOMIC DNA]</scope>
    <source>
        <strain evidence="2">cv. Hass</strain>
    </source>
</reference>